<sequence length="232" mass="26147">MRTLAFFLTLFSICAAERRDLSGKVFTFPRVSATDYTTLTPDVEKILFSVTVCLRFFTDLSNSQTLFSLATRSHADGFVLFRRSQGHYQLYLADTGVDFYGLPDKLIHWNSLCVTWDSSTGLSQLWVNGEASSRKALHPGGSIIGTPSIILGQDQDSYGGGFHTYDCFVGQLSDVHMWDRILSPCEVMKYTDYMSFPPGNMLNWQNLEFSRQGYVVVEDNRAPTHMTCPGRD</sequence>
<dbReference type="SUPFAM" id="SSF49899">
    <property type="entry name" value="Concanavalin A-like lectins/glucanases"/>
    <property type="match status" value="1"/>
</dbReference>
<comment type="cofactor">
    <cofactor evidence="9">
        <name>Ca(2+)</name>
        <dbReference type="ChEBI" id="CHEBI:29108"/>
    </cofactor>
    <text evidence="9">Binds 2 calcium ions per subunit.</text>
</comment>
<protein>
    <recommendedName>
        <fullName evidence="9">Pentraxin family member</fullName>
    </recommendedName>
</protein>
<dbReference type="SMART" id="SM00159">
    <property type="entry name" value="PTX"/>
    <property type="match status" value="1"/>
</dbReference>
<accession>A0A6J2V8R3</accession>
<dbReference type="AlphaFoldDB" id="A0A6J2V8R3"/>
<dbReference type="Pfam" id="PF00354">
    <property type="entry name" value="Pentaxin"/>
    <property type="match status" value="1"/>
</dbReference>
<evidence type="ECO:0000256" key="9">
    <source>
        <dbReference type="RuleBase" id="RU362112"/>
    </source>
</evidence>
<dbReference type="InterPro" id="IPR051005">
    <property type="entry name" value="Pentraxin_domain"/>
</dbReference>
<organism evidence="11 12">
    <name type="scientific">Chanos chanos</name>
    <name type="common">Milkfish</name>
    <name type="synonym">Mugil chanos</name>
    <dbReference type="NCBI Taxonomy" id="29144"/>
    <lineage>
        <taxon>Eukaryota</taxon>
        <taxon>Metazoa</taxon>
        <taxon>Chordata</taxon>
        <taxon>Craniata</taxon>
        <taxon>Vertebrata</taxon>
        <taxon>Euteleostomi</taxon>
        <taxon>Actinopterygii</taxon>
        <taxon>Neopterygii</taxon>
        <taxon>Teleostei</taxon>
        <taxon>Ostariophysi</taxon>
        <taxon>Gonorynchiformes</taxon>
        <taxon>Chanidae</taxon>
        <taxon>Chanos</taxon>
    </lineage>
</organism>
<evidence type="ECO:0000256" key="8">
    <source>
        <dbReference type="PROSITE-ProRule" id="PRU01172"/>
    </source>
</evidence>
<dbReference type="PRINTS" id="PR00895">
    <property type="entry name" value="PENTAXIN"/>
</dbReference>
<proteinExistence type="inferred from homology"/>
<evidence type="ECO:0000256" key="3">
    <source>
        <dbReference type="ARBA" id="ARBA00022723"/>
    </source>
</evidence>
<dbReference type="RefSeq" id="XP_030628148.1">
    <property type="nucleotide sequence ID" value="XM_030772288.1"/>
</dbReference>
<dbReference type="FunFam" id="2.60.120.200:FF:000070">
    <property type="entry name" value="Serum amyloid P-component"/>
    <property type="match status" value="1"/>
</dbReference>
<dbReference type="InParanoid" id="A0A6J2V8R3"/>
<comment type="subcellular location">
    <subcellularLocation>
        <location evidence="1 9">Secreted</location>
    </subcellularLocation>
</comment>
<keyword evidence="6" id="KW-1015">Disulfide bond</keyword>
<keyword evidence="2" id="KW-0964">Secreted</keyword>
<comment type="subunit">
    <text evidence="9">Homopentamer. Pentaxin (or pentraxin) have a discoid arrangement of 5 non-covalently bound subunits.</text>
</comment>
<evidence type="ECO:0000313" key="12">
    <source>
        <dbReference type="RefSeq" id="XP_030628148.1"/>
    </source>
</evidence>
<dbReference type="GeneID" id="115810358"/>
<comment type="similarity">
    <text evidence="7 9">Belongs to the pentraxin family.</text>
</comment>
<comment type="caution">
    <text evidence="8">Lacks conserved residue(s) required for the propagation of feature annotation.</text>
</comment>
<feature type="domain" description="Pentraxin (PTX)" evidence="10">
    <location>
        <begin position="22"/>
        <end position="223"/>
    </location>
</feature>
<evidence type="ECO:0000256" key="4">
    <source>
        <dbReference type="ARBA" id="ARBA00022729"/>
    </source>
</evidence>
<gene>
    <name evidence="12" type="primary">LOC115810358</name>
</gene>
<evidence type="ECO:0000313" key="11">
    <source>
        <dbReference type="Proteomes" id="UP000504632"/>
    </source>
</evidence>
<dbReference type="PROSITE" id="PS51828">
    <property type="entry name" value="PTX_2"/>
    <property type="match status" value="1"/>
</dbReference>
<evidence type="ECO:0000256" key="1">
    <source>
        <dbReference type="ARBA" id="ARBA00004613"/>
    </source>
</evidence>
<dbReference type="GO" id="GO:0046872">
    <property type="term" value="F:metal ion binding"/>
    <property type="evidence" value="ECO:0007669"/>
    <property type="project" value="UniProtKB-KW"/>
</dbReference>
<dbReference type="OrthoDB" id="547680at2759"/>
<dbReference type="PANTHER" id="PTHR45869:SF7">
    <property type="entry name" value="C-REACTIVE PROTEIN"/>
    <property type="match status" value="1"/>
</dbReference>
<dbReference type="InterPro" id="IPR001759">
    <property type="entry name" value="PTX_dom"/>
</dbReference>
<evidence type="ECO:0000256" key="6">
    <source>
        <dbReference type="ARBA" id="ARBA00023157"/>
    </source>
</evidence>
<keyword evidence="5 9" id="KW-0106">Calcium</keyword>
<name>A0A6J2V8R3_CHACN</name>
<keyword evidence="11" id="KW-1185">Reference proteome</keyword>
<feature type="signal peptide" evidence="9">
    <location>
        <begin position="1"/>
        <end position="16"/>
    </location>
</feature>
<keyword evidence="4 9" id="KW-0732">Signal</keyword>
<evidence type="ECO:0000256" key="7">
    <source>
        <dbReference type="ARBA" id="ARBA00038102"/>
    </source>
</evidence>
<dbReference type="GO" id="GO:0005576">
    <property type="term" value="C:extracellular region"/>
    <property type="evidence" value="ECO:0007669"/>
    <property type="project" value="UniProtKB-SubCell"/>
</dbReference>
<keyword evidence="3 9" id="KW-0479">Metal-binding</keyword>
<dbReference type="PANTHER" id="PTHR45869">
    <property type="entry name" value="C-REACTIVE PROTEIN-RELATED"/>
    <property type="match status" value="1"/>
</dbReference>
<dbReference type="InterPro" id="IPR013320">
    <property type="entry name" value="ConA-like_dom_sf"/>
</dbReference>
<dbReference type="Gene3D" id="2.60.120.200">
    <property type="match status" value="1"/>
</dbReference>
<evidence type="ECO:0000256" key="5">
    <source>
        <dbReference type="ARBA" id="ARBA00022837"/>
    </source>
</evidence>
<dbReference type="Proteomes" id="UP000504632">
    <property type="component" value="Chromosome 4"/>
</dbReference>
<evidence type="ECO:0000256" key="2">
    <source>
        <dbReference type="ARBA" id="ARBA00022525"/>
    </source>
</evidence>
<evidence type="ECO:0000259" key="10">
    <source>
        <dbReference type="PROSITE" id="PS51828"/>
    </source>
</evidence>
<reference evidence="12" key="1">
    <citation type="submission" date="2025-08" db="UniProtKB">
        <authorList>
            <consortium name="RefSeq"/>
        </authorList>
    </citation>
    <scope>IDENTIFICATION</scope>
</reference>
<feature type="chain" id="PRO_5027142814" description="Pentraxin family member" evidence="9">
    <location>
        <begin position="17"/>
        <end position="232"/>
    </location>
</feature>